<comment type="caution">
    <text evidence="3">The sequence shown here is derived from an EMBL/GenBank/DDBJ whole genome shotgun (WGS) entry which is preliminary data.</text>
</comment>
<protein>
    <submittedName>
        <fullName evidence="3">Oxygenase MpaB family protein</fullName>
    </submittedName>
</protein>
<feature type="domain" description="ER-bound oxygenase mpaB/mpaB'/Rubber oxygenase catalytic" evidence="2">
    <location>
        <begin position="27"/>
        <end position="262"/>
    </location>
</feature>
<keyword evidence="4" id="KW-1185">Reference proteome</keyword>
<dbReference type="Pfam" id="PF09995">
    <property type="entry name" value="MPAB_Lcp_cat"/>
    <property type="match status" value="1"/>
</dbReference>
<evidence type="ECO:0000259" key="2">
    <source>
        <dbReference type="Pfam" id="PF09995"/>
    </source>
</evidence>
<dbReference type="PANTHER" id="PTHR36151">
    <property type="entry name" value="BLR2777 PROTEIN"/>
    <property type="match status" value="1"/>
</dbReference>
<evidence type="ECO:0000313" key="4">
    <source>
        <dbReference type="Proteomes" id="UP001500665"/>
    </source>
</evidence>
<dbReference type="InterPro" id="IPR018713">
    <property type="entry name" value="MPAB/Lcp_cat_dom"/>
</dbReference>
<feature type="compositionally biased region" description="Polar residues" evidence="1">
    <location>
        <begin position="1"/>
        <end position="10"/>
    </location>
</feature>
<gene>
    <name evidence="3" type="ORF">GCM10009550_57630</name>
</gene>
<evidence type="ECO:0000256" key="1">
    <source>
        <dbReference type="SAM" id="MobiDB-lite"/>
    </source>
</evidence>
<proteinExistence type="predicted"/>
<feature type="region of interest" description="Disordered" evidence="1">
    <location>
        <begin position="1"/>
        <end position="21"/>
    </location>
</feature>
<reference evidence="4" key="1">
    <citation type="journal article" date="2019" name="Int. J. Syst. Evol. Microbiol.">
        <title>The Global Catalogue of Microorganisms (GCM) 10K type strain sequencing project: providing services to taxonomists for standard genome sequencing and annotation.</title>
        <authorList>
            <consortium name="The Broad Institute Genomics Platform"/>
            <consortium name="The Broad Institute Genome Sequencing Center for Infectious Disease"/>
            <person name="Wu L."/>
            <person name="Ma J."/>
        </authorList>
    </citation>
    <scope>NUCLEOTIDE SEQUENCE [LARGE SCALE GENOMIC DNA]</scope>
    <source>
        <strain evidence="4">JCM 10696</strain>
    </source>
</reference>
<evidence type="ECO:0000313" key="3">
    <source>
        <dbReference type="EMBL" id="GAA0962885.1"/>
    </source>
</evidence>
<dbReference type="RefSeq" id="WP_344244145.1">
    <property type="nucleotide sequence ID" value="NZ_BAAAHH010000028.1"/>
</dbReference>
<name>A0ABP4C9B4_9ACTN</name>
<dbReference type="Proteomes" id="UP001500665">
    <property type="component" value="Unassembled WGS sequence"/>
</dbReference>
<sequence>MGKIQESLTPDTAEREPEPFGPGSLLWDQMGLYTSALAGNSVFILQTMHPAIGTVVDQMSSFRTDPVGRARRSFASVQTWVYGGETAIEEGRRLREMHKPLSAVDEDGVRHHALSAEPWAWVHLTGFYAAVTAPRYFGTEPLTLQKEQQIFDEFIQLGRILRVPERMLPRTIPDYWKYFDAMVADTLVPHKVALEVLAAMDKVPPGIPAPLRPALAPLMAAVGNLGRFITVGTLPPAARDRLGLTWTPRDERLLHAVGQAIARTTPHLPERLRYMPIAYRARQAARARARLDRALATRPL</sequence>
<dbReference type="PANTHER" id="PTHR36151:SF3">
    <property type="entry name" value="ER-BOUND OXYGENASE MPAB_MPAB'_RUBBER OXYGENASE CATALYTIC DOMAIN-CONTAINING PROTEIN"/>
    <property type="match status" value="1"/>
</dbReference>
<dbReference type="EMBL" id="BAAAHH010000028">
    <property type="protein sequence ID" value="GAA0962885.1"/>
    <property type="molecule type" value="Genomic_DNA"/>
</dbReference>
<accession>A0ABP4C9B4</accession>
<organism evidence="3 4">
    <name type="scientific">Actinocorallia libanotica</name>
    <dbReference type="NCBI Taxonomy" id="46162"/>
    <lineage>
        <taxon>Bacteria</taxon>
        <taxon>Bacillati</taxon>
        <taxon>Actinomycetota</taxon>
        <taxon>Actinomycetes</taxon>
        <taxon>Streptosporangiales</taxon>
        <taxon>Thermomonosporaceae</taxon>
        <taxon>Actinocorallia</taxon>
    </lineage>
</organism>